<feature type="domain" description="HTH lysR-type" evidence="5">
    <location>
        <begin position="1"/>
        <end position="59"/>
    </location>
</feature>
<comment type="caution">
    <text evidence="6">The sequence shown here is derived from an EMBL/GenBank/DDBJ whole genome shotgun (WGS) entry which is preliminary data.</text>
</comment>
<comment type="similarity">
    <text evidence="1">Belongs to the LysR transcriptional regulatory family.</text>
</comment>
<dbReference type="EMBL" id="LOHG01000010">
    <property type="protein sequence ID" value="MCI8211239.1"/>
    <property type="molecule type" value="Genomic_DNA"/>
</dbReference>
<dbReference type="SUPFAM" id="SSF46785">
    <property type="entry name" value="Winged helix' DNA-binding domain"/>
    <property type="match status" value="1"/>
</dbReference>
<name>A0ABS9ZKX7_9PSED</name>
<dbReference type="Pfam" id="PF00126">
    <property type="entry name" value="HTH_1"/>
    <property type="match status" value="1"/>
</dbReference>
<dbReference type="Proteomes" id="UP001320513">
    <property type="component" value="Unassembled WGS sequence"/>
</dbReference>
<accession>A0ABS9ZKX7</accession>
<evidence type="ECO:0000256" key="2">
    <source>
        <dbReference type="ARBA" id="ARBA00023015"/>
    </source>
</evidence>
<dbReference type="CDD" id="cd08422">
    <property type="entry name" value="PBP2_CrgA_like"/>
    <property type="match status" value="1"/>
</dbReference>
<keyword evidence="3" id="KW-0238">DNA-binding</keyword>
<evidence type="ECO:0000256" key="3">
    <source>
        <dbReference type="ARBA" id="ARBA00023125"/>
    </source>
</evidence>
<protein>
    <submittedName>
        <fullName evidence="6">LysR family transcriptional regulator</fullName>
    </submittedName>
</protein>
<dbReference type="InterPro" id="IPR005119">
    <property type="entry name" value="LysR_subst-bd"/>
</dbReference>
<reference evidence="6 7" key="1">
    <citation type="submission" date="2015-12" db="EMBL/GenBank/DDBJ databases">
        <title>Phylogenomics in the description of a new species in the Pseudomonas syringae group.</title>
        <authorList>
            <person name="Busquets A."/>
            <person name="Gomila M."/>
            <person name="Beiki F."/>
            <person name="Rahimian H."/>
            <person name="Mulet M."/>
            <person name="Sanchez D."/>
            <person name="Garcia-Valdes E."/>
            <person name="Lalucat J."/>
        </authorList>
    </citation>
    <scope>NUCLEOTIDE SEQUENCE [LARGE SCALE GENOMIC DNA]</scope>
    <source>
        <strain evidence="6 7">S25</strain>
    </source>
</reference>
<proteinExistence type="inferred from homology"/>
<dbReference type="InterPro" id="IPR036390">
    <property type="entry name" value="WH_DNA-bd_sf"/>
</dbReference>
<evidence type="ECO:0000256" key="4">
    <source>
        <dbReference type="ARBA" id="ARBA00023163"/>
    </source>
</evidence>
<organism evidence="6 7">
    <name type="scientific">Pseudomonas maioricensis</name>
    <dbReference type="NCBI Taxonomy" id="1766623"/>
    <lineage>
        <taxon>Bacteria</taxon>
        <taxon>Pseudomonadati</taxon>
        <taxon>Pseudomonadota</taxon>
        <taxon>Gammaproteobacteria</taxon>
        <taxon>Pseudomonadales</taxon>
        <taxon>Pseudomonadaceae</taxon>
        <taxon>Pseudomonas</taxon>
    </lineage>
</organism>
<dbReference type="Pfam" id="PF03466">
    <property type="entry name" value="LysR_substrate"/>
    <property type="match status" value="1"/>
</dbReference>
<dbReference type="SUPFAM" id="SSF53850">
    <property type="entry name" value="Periplasmic binding protein-like II"/>
    <property type="match status" value="1"/>
</dbReference>
<dbReference type="PANTHER" id="PTHR30537:SF5">
    <property type="entry name" value="HTH-TYPE TRANSCRIPTIONAL ACTIVATOR TTDR-RELATED"/>
    <property type="match status" value="1"/>
</dbReference>
<dbReference type="PROSITE" id="PS50931">
    <property type="entry name" value="HTH_LYSR"/>
    <property type="match status" value="1"/>
</dbReference>
<sequence length="301" mass="33306">MDKLSALKMFVEAVDAKGFSAAARKLDLATSSVTRMVDALETELGAVLLNRSTRQVTLTEAGARYYQKARKILEDVADADAQIMDRGDEPVGQLRVCVPVEFGRRLIAPHLGRFLARHPHLELDFNLSDDLDDLLGGRYDVAIRLGAAAPTDELVCRKIGEFSRWVVASPEYLAVNGHPVKPDDLLEHDCLRFSYAAHRQVWSFLRDGEARQVEVKGRLKSSNADVLRKAALAGAGMALLADWLVSADVDQGRLTRVLSDYEINPDRAHSAINALYLPNHRGSRRVNSFINFLTEVVGTTQ</sequence>
<gene>
    <name evidence="6" type="ORF">AUC61_17060</name>
</gene>
<evidence type="ECO:0000259" key="5">
    <source>
        <dbReference type="PROSITE" id="PS50931"/>
    </source>
</evidence>
<evidence type="ECO:0000313" key="7">
    <source>
        <dbReference type="Proteomes" id="UP001320513"/>
    </source>
</evidence>
<keyword evidence="7" id="KW-1185">Reference proteome</keyword>
<dbReference type="Gene3D" id="1.10.10.10">
    <property type="entry name" value="Winged helix-like DNA-binding domain superfamily/Winged helix DNA-binding domain"/>
    <property type="match status" value="1"/>
</dbReference>
<dbReference type="InterPro" id="IPR000847">
    <property type="entry name" value="LysR_HTH_N"/>
</dbReference>
<keyword evidence="4" id="KW-0804">Transcription</keyword>
<dbReference type="PANTHER" id="PTHR30537">
    <property type="entry name" value="HTH-TYPE TRANSCRIPTIONAL REGULATOR"/>
    <property type="match status" value="1"/>
</dbReference>
<dbReference type="InterPro" id="IPR058163">
    <property type="entry name" value="LysR-type_TF_proteobact-type"/>
</dbReference>
<dbReference type="Gene3D" id="3.40.190.290">
    <property type="match status" value="1"/>
</dbReference>
<evidence type="ECO:0000313" key="6">
    <source>
        <dbReference type="EMBL" id="MCI8211239.1"/>
    </source>
</evidence>
<evidence type="ECO:0000256" key="1">
    <source>
        <dbReference type="ARBA" id="ARBA00009437"/>
    </source>
</evidence>
<keyword evidence="2" id="KW-0805">Transcription regulation</keyword>
<dbReference type="RefSeq" id="WP_243247388.1">
    <property type="nucleotide sequence ID" value="NZ_LOHG01000010.1"/>
</dbReference>
<dbReference type="InterPro" id="IPR036388">
    <property type="entry name" value="WH-like_DNA-bd_sf"/>
</dbReference>